<dbReference type="Pfam" id="PF19700">
    <property type="entry name" value="DUF6198"/>
    <property type="match status" value="1"/>
</dbReference>
<gene>
    <name evidence="2" type="ORF">IRY55_08795</name>
</gene>
<feature type="transmembrane region" description="Helical" evidence="1">
    <location>
        <begin position="47"/>
        <end position="70"/>
    </location>
</feature>
<dbReference type="InterPro" id="IPR038750">
    <property type="entry name" value="YczE/YyaS-like"/>
</dbReference>
<protein>
    <submittedName>
        <fullName evidence="2">YitT family protein</fullName>
    </submittedName>
</protein>
<keyword evidence="1" id="KW-1133">Transmembrane helix</keyword>
<keyword evidence="3" id="KW-1185">Reference proteome</keyword>
<dbReference type="PANTHER" id="PTHR40078">
    <property type="entry name" value="INTEGRAL MEMBRANE PROTEIN-RELATED"/>
    <property type="match status" value="1"/>
</dbReference>
<evidence type="ECO:0000313" key="2">
    <source>
        <dbReference type="EMBL" id="MBF4501458.1"/>
    </source>
</evidence>
<keyword evidence="1" id="KW-0812">Transmembrane</keyword>
<keyword evidence="1" id="KW-0472">Membrane</keyword>
<feature type="transmembrane region" description="Helical" evidence="1">
    <location>
        <begin position="77"/>
        <end position="97"/>
    </location>
</feature>
<reference evidence="2" key="1">
    <citation type="submission" date="2020-11" db="EMBL/GenBank/DDBJ databases">
        <title>Multidrug resistant novel bacterium Savagea serpentis sp. nov., isolated from the scats of a vine snake (Ahaetulla nasuta).</title>
        <authorList>
            <person name="Venkata Ramana V."/>
            <person name="Vikas Patil S."/>
            <person name="Yogita Lugani V."/>
        </authorList>
    </citation>
    <scope>NUCLEOTIDE SEQUENCE</scope>
    <source>
        <strain evidence="2">SN6</strain>
    </source>
</reference>
<comment type="caution">
    <text evidence="2">The sequence shown here is derived from an EMBL/GenBank/DDBJ whole genome shotgun (WGS) entry which is preliminary data.</text>
</comment>
<evidence type="ECO:0000313" key="3">
    <source>
        <dbReference type="Proteomes" id="UP000622653"/>
    </source>
</evidence>
<accession>A0A8J7GM32</accession>
<proteinExistence type="predicted"/>
<dbReference type="EMBL" id="JADKPV010000004">
    <property type="protein sequence ID" value="MBF4501458.1"/>
    <property type="molecule type" value="Genomic_DNA"/>
</dbReference>
<name>A0A8J7GM32_9BACL</name>
<feature type="transmembrane region" description="Helical" evidence="1">
    <location>
        <begin position="9"/>
        <end position="27"/>
    </location>
</feature>
<organism evidence="2 3">
    <name type="scientific">Savagea serpentis</name>
    <dbReference type="NCBI Taxonomy" id="2785297"/>
    <lineage>
        <taxon>Bacteria</taxon>
        <taxon>Bacillati</taxon>
        <taxon>Bacillota</taxon>
        <taxon>Bacilli</taxon>
        <taxon>Bacillales</taxon>
        <taxon>Caryophanaceae</taxon>
        <taxon>Savagea</taxon>
    </lineage>
</organism>
<dbReference type="AlphaFoldDB" id="A0A8J7GM32"/>
<dbReference type="Proteomes" id="UP000622653">
    <property type="component" value="Unassembled WGS sequence"/>
</dbReference>
<sequence>MNRTVFWRWAFYLGGMIILSFGIGMTIRGERFGIGPWDVFHYGLTETIGLTIGMWSIITGFLIIVLTALFTKKLPKIGTWINMVVIGTFIDISLAVLPETPTFASSLTSFVLGVIVMGIGVGIYIAPNLGAGPRDSLMLLFMDKLNMSINTARTLMEVLVAIGGWFLGGPVGIGTVLIAFGLGSFVQLAMPYSTKVLKHLIRERDHYLLNE</sequence>
<feature type="transmembrane region" description="Helical" evidence="1">
    <location>
        <begin position="103"/>
        <end position="126"/>
    </location>
</feature>
<dbReference type="PANTHER" id="PTHR40078:SF1">
    <property type="entry name" value="INTEGRAL MEMBRANE PROTEIN"/>
    <property type="match status" value="1"/>
</dbReference>
<evidence type="ECO:0000256" key="1">
    <source>
        <dbReference type="SAM" id="Phobius"/>
    </source>
</evidence>
<dbReference type="RefSeq" id="WP_194562941.1">
    <property type="nucleotide sequence ID" value="NZ_JADKPV010000004.1"/>
</dbReference>